<keyword evidence="5 8" id="KW-0812">Transmembrane</keyword>
<sequence>MTSEQTTSKSAFWEGYRDCAPFILVAAPFGLMFGVAATELGLSLIQTMTMTVLVIAGAAQFTALILLEEHAPTLIILATALAVNLRMAMYSAALVPYLGKARGRTKLLLAYFNVDQTFGVASVRLPVELQWTVAQRSAYFIGGGLAITPFWILSTYLGAAFGAAIPPEFSLDFAMPICFIAIIAPALRTLPHVLAAVTSVVAALALSWIPFSLGLLIAAAIAMVVGAQAELWLERRKS</sequence>
<keyword evidence="4" id="KW-1003">Cell membrane</keyword>
<evidence type="ECO:0000256" key="7">
    <source>
        <dbReference type="ARBA" id="ARBA00023136"/>
    </source>
</evidence>
<name>A0A916QWE6_9RHOB</name>
<accession>A0A916QWE6</accession>
<keyword evidence="6 8" id="KW-1133">Transmembrane helix</keyword>
<evidence type="ECO:0000256" key="5">
    <source>
        <dbReference type="ARBA" id="ARBA00022692"/>
    </source>
</evidence>
<feature type="transmembrane region" description="Helical" evidence="8">
    <location>
        <begin position="177"/>
        <end position="205"/>
    </location>
</feature>
<evidence type="ECO:0000313" key="9">
    <source>
        <dbReference type="EMBL" id="GGA16279.1"/>
    </source>
</evidence>
<evidence type="ECO:0000256" key="2">
    <source>
        <dbReference type="ARBA" id="ARBA00010735"/>
    </source>
</evidence>
<comment type="caution">
    <text evidence="9">The sequence shown here is derived from an EMBL/GenBank/DDBJ whole genome shotgun (WGS) entry which is preliminary data.</text>
</comment>
<evidence type="ECO:0000256" key="6">
    <source>
        <dbReference type="ARBA" id="ARBA00022989"/>
    </source>
</evidence>
<reference evidence="9" key="1">
    <citation type="journal article" date="2014" name="Int. J. Syst. Evol. Microbiol.">
        <title>Complete genome sequence of Corynebacterium casei LMG S-19264T (=DSM 44701T), isolated from a smear-ripened cheese.</title>
        <authorList>
            <consortium name="US DOE Joint Genome Institute (JGI-PGF)"/>
            <person name="Walter F."/>
            <person name="Albersmeier A."/>
            <person name="Kalinowski J."/>
            <person name="Ruckert C."/>
        </authorList>
    </citation>
    <scope>NUCLEOTIDE SEQUENCE</scope>
    <source>
        <strain evidence="9">CGMCC 1.15880</strain>
    </source>
</reference>
<dbReference type="PANTHER" id="PTHR34979:SF1">
    <property type="entry name" value="INNER MEMBRANE PROTEIN YGAZ"/>
    <property type="match status" value="1"/>
</dbReference>
<feature type="transmembrane region" description="Helical" evidence="8">
    <location>
        <begin position="20"/>
        <end position="42"/>
    </location>
</feature>
<dbReference type="Pfam" id="PF03591">
    <property type="entry name" value="AzlC"/>
    <property type="match status" value="1"/>
</dbReference>
<dbReference type="GO" id="GO:1903785">
    <property type="term" value="P:L-valine transmembrane transport"/>
    <property type="evidence" value="ECO:0007669"/>
    <property type="project" value="TreeGrafter"/>
</dbReference>
<evidence type="ECO:0000313" key="10">
    <source>
        <dbReference type="Proteomes" id="UP000628017"/>
    </source>
</evidence>
<organism evidence="9 10">
    <name type="scientific">Neptunicoccus cionae</name>
    <dbReference type="NCBI Taxonomy" id="2035344"/>
    <lineage>
        <taxon>Bacteria</taxon>
        <taxon>Pseudomonadati</taxon>
        <taxon>Pseudomonadota</taxon>
        <taxon>Alphaproteobacteria</taxon>
        <taxon>Rhodobacterales</taxon>
        <taxon>Paracoccaceae</taxon>
        <taxon>Neptunicoccus</taxon>
    </lineage>
</organism>
<dbReference type="RefSeq" id="WP_188673070.1">
    <property type="nucleotide sequence ID" value="NZ_BMKA01000002.1"/>
</dbReference>
<dbReference type="PANTHER" id="PTHR34979">
    <property type="entry name" value="INNER MEMBRANE PROTEIN YGAZ"/>
    <property type="match status" value="1"/>
</dbReference>
<keyword evidence="10" id="KW-1185">Reference proteome</keyword>
<keyword evidence="7 8" id="KW-0472">Membrane</keyword>
<dbReference type="GO" id="GO:0005886">
    <property type="term" value="C:plasma membrane"/>
    <property type="evidence" value="ECO:0007669"/>
    <property type="project" value="UniProtKB-SubCell"/>
</dbReference>
<evidence type="ECO:0000256" key="8">
    <source>
        <dbReference type="SAM" id="Phobius"/>
    </source>
</evidence>
<feature type="transmembrane region" description="Helical" evidence="8">
    <location>
        <begin position="49"/>
        <end position="67"/>
    </location>
</feature>
<gene>
    <name evidence="9" type="ORF">GCM10011498_15900</name>
</gene>
<feature type="transmembrane region" description="Helical" evidence="8">
    <location>
        <begin position="73"/>
        <end position="95"/>
    </location>
</feature>
<evidence type="ECO:0000256" key="4">
    <source>
        <dbReference type="ARBA" id="ARBA00022475"/>
    </source>
</evidence>
<reference evidence="9" key="2">
    <citation type="submission" date="2020-09" db="EMBL/GenBank/DDBJ databases">
        <authorList>
            <person name="Sun Q."/>
            <person name="Zhou Y."/>
        </authorList>
    </citation>
    <scope>NUCLEOTIDE SEQUENCE</scope>
    <source>
        <strain evidence="9">CGMCC 1.15880</strain>
    </source>
</reference>
<keyword evidence="3" id="KW-0813">Transport</keyword>
<evidence type="ECO:0000256" key="3">
    <source>
        <dbReference type="ARBA" id="ARBA00022448"/>
    </source>
</evidence>
<evidence type="ECO:0000256" key="1">
    <source>
        <dbReference type="ARBA" id="ARBA00004651"/>
    </source>
</evidence>
<dbReference type="InterPro" id="IPR011606">
    <property type="entry name" value="Brnchd-chn_aa_trnsp_permease"/>
</dbReference>
<feature type="transmembrane region" description="Helical" evidence="8">
    <location>
        <begin position="139"/>
        <end position="165"/>
    </location>
</feature>
<dbReference type="EMBL" id="BMKA01000002">
    <property type="protein sequence ID" value="GGA16279.1"/>
    <property type="molecule type" value="Genomic_DNA"/>
</dbReference>
<dbReference type="Proteomes" id="UP000628017">
    <property type="component" value="Unassembled WGS sequence"/>
</dbReference>
<comment type="subcellular location">
    <subcellularLocation>
        <location evidence="1">Cell membrane</location>
        <topology evidence="1">Multi-pass membrane protein</topology>
    </subcellularLocation>
</comment>
<proteinExistence type="inferred from homology"/>
<protein>
    <submittedName>
        <fullName evidence="9">Branched-chain amino acid transporter AzlC</fullName>
    </submittedName>
</protein>
<comment type="similarity">
    <text evidence="2">Belongs to the AzlC family.</text>
</comment>
<dbReference type="AlphaFoldDB" id="A0A916QWE6"/>
<feature type="transmembrane region" description="Helical" evidence="8">
    <location>
        <begin position="211"/>
        <end position="233"/>
    </location>
</feature>